<dbReference type="PANTHER" id="PTHR33445:SF1">
    <property type="entry name" value="ATP SYNTHASE SUBUNIT B"/>
    <property type="match status" value="1"/>
</dbReference>
<evidence type="ECO:0000256" key="17">
    <source>
        <dbReference type="SAM" id="Coils"/>
    </source>
</evidence>
<evidence type="ECO:0000256" key="6">
    <source>
        <dbReference type="ARBA" id="ARBA00022692"/>
    </source>
</evidence>
<keyword evidence="9 15" id="KW-0406">Ion transport</keyword>
<feature type="coiled-coil region" evidence="17">
    <location>
        <begin position="30"/>
        <end position="96"/>
    </location>
</feature>
<dbReference type="CDD" id="cd06503">
    <property type="entry name" value="ATP-synt_Fo_b"/>
    <property type="match status" value="1"/>
</dbReference>
<evidence type="ECO:0000256" key="9">
    <source>
        <dbReference type="ARBA" id="ARBA00023065"/>
    </source>
</evidence>
<dbReference type="Proteomes" id="UP000198793">
    <property type="component" value="Unassembled WGS sequence"/>
</dbReference>
<evidence type="ECO:0000256" key="3">
    <source>
        <dbReference type="ARBA" id="ARBA00022448"/>
    </source>
</evidence>
<evidence type="ECO:0000256" key="7">
    <source>
        <dbReference type="ARBA" id="ARBA00022781"/>
    </source>
</evidence>
<evidence type="ECO:0000256" key="15">
    <source>
        <dbReference type="HAMAP-Rule" id="MF_01398"/>
    </source>
</evidence>
<proteinExistence type="inferred from homology"/>
<evidence type="ECO:0000256" key="11">
    <source>
        <dbReference type="ARBA" id="ARBA00023310"/>
    </source>
</evidence>
<reference evidence="18 19" key="1">
    <citation type="submission" date="2016-10" db="EMBL/GenBank/DDBJ databases">
        <authorList>
            <person name="de Groot N.N."/>
        </authorList>
    </citation>
    <scope>NUCLEOTIDE SEQUENCE [LARGE SCALE GENOMIC DNA]</scope>
    <source>
        <strain evidence="19">L7-484,KACC 16230,DSM 25025</strain>
    </source>
</reference>
<dbReference type="GO" id="GO:0005886">
    <property type="term" value="C:plasma membrane"/>
    <property type="evidence" value="ECO:0007669"/>
    <property type="project" value="UniProtKB-SubCell"/>
</dbReference>
<dbReference type="RefSeq" id="WP_090671923.1">
    <property type="nucleotide sequence ID" value="NZ_FNIT01000003.1"/>
</dbReference>
<keyword evidence="3 15" id="KW-0813">Transport</keyword>
<dbReference type="NCBIfam" id="NF006611">
    <property type="entry name" value="PRK09173.1"/>
    <property type="match status" value="1"/>
</dbReference>
<comment type="function">
    <text evidence="12 15">F(1)F(0) ATP synthase produces ATP from ADP in the presence of a proton or sodium gradient. F-type ATPases consist of two structural domains, F(1) containing the extramembraneous catalytic core and F(0) containing the membrane proton channel, linked together by a central stalk and a peripheral stalk. During catalysis, ATP synthesis in the catalytic domain of F(1) is coupled via a rotary mechanism of the central stalk subunits to proton translocation.</text>
</comment>
<keyword evidence="11 15" id="KW-0066">ATP synthesis</keyword>
<dbReference type="GO" id="GO:0045259">
    <property type="term" value="C:proton-transporting ATP synthase complex"/>
    <property type="evidence" value="ECO:0007669"/>
    <property type="project" value="UniProtKB-KW"/>
</dbReference>
<evidence type="ECO:0000256" key="8">
    <source>
        <dbReference type="ARBA" id="ARBA00022989"/>
    </source>
</evidence>
<evidence type="ECO:0000256" key="1">
    <source>
        <dbReference type="ARBA" id="ARBA00004377"/>
    </source>
</evidence>
<dbReference type="PANTHER" id="PTHR33445">
    <property type="entry name" value="ATP SYNTHASE SUBUNIT B', CHLOROPLASTIC"/>
    <property type="match status" value="1"/>
</dbReference>
<evidence type="ECO:0000256" key="5">
    <source>
        <dbReference type="ARBA" id="ARBA00022547"/>
    </source>
</evidence>
<evidence type="ECO:0000256" key="13">
    <source>
        <dbReference type="ARBA" id="ARBA00025614"/>
    </source>
</evidence>
<evidence type="ECO:0000256" key="16">
    <source>
        <dbReference type="RuleBase" id="RU003848"/>
    </source>
</evidence>
<comment type="function">
    <text evidence="13">Component of the F(0) channel, it forms part of the peripheral stalk, linking F(1) to F(0). The b'-subunit is a diverged and duplicated form of b found in plants and photosynthetic bacteria.</text>
</comment>
<evidence type="ECO:0000313" key="19">
    <source>
        <dbReference type="Proteomes" id="UP000198793"/>
    </source>
</evidence>
<evidence type="ECO:0000256" key="14">
    <source>
        <dbReference type="ARBA" id="ARBA00025830"/>
    </source>
</evidence>
<dbReference type="STRING" id="1166073.SAMN05192530_103181"/>
<comment type="subunit">
    <text evidence="14 15">F-type ATPases have 2 components, F(1) - the catalytic core - and F(0) - the membrane proton channel. F(1) has five subunits: alpha(3), beta(3), gamma(1), delta(1), epsilon(1). F(0) has three main subunits: a(1), b(2) and c(10-14). The alpha and beta chains form an alternating ring which encloses part of the gamma chain. F(1) is attached to F(0) by a central stalk formed by the gamma and epsilon chains, while a peripheral stalk is formed by the delta and b chains.</text>
</comment>
<keyword evidence="6 15" id="KW-0812">Transmembrane</keyword>
<dbReference type="GO" id="GO:0046933">
    <property type="term" value="F:proton-transporting ATP synthase activity, rotational mechanism"/>
    <property type="evidence" value="ECO:0007669"/>
    <property type="project" value="UniProtKB-UniRule"/>
</dbReference>
<evidence type="ECO:0000256" key="12">
    <source>
        <dbReference type="ARBA" id="ARBA00025198"/>
    </source>
</evidence>
<dbReference type="HAMAP" id="MF_01398">
    <property type="entry name" value="ATP_synth_b_bprime"/>
    <property type="match status" value="1"/>
</dbReference>
<dbReference type="AlphaFoldDB" id="A0A1H0GL59"/>
<keyword evidence="8 15" id="KW-1133">Transmembrane helix</keyword>
<dbReference type="OrthoDB" id="8479836at2"/>
<evidence type="ECO:0000313" key="18">
    <source>
        <dbReference type="EMBL" id="SDO07610.1"/>
    </source>
</evidence>
<dbReference type="EMBL" id="FNIT01000003">
    <property type="protein sequence ID" value="SDO07610.1"/>
    <property type="molecule type" value="Genomic_DNA"/>
</dbReference>
<comment type="subcellular location">
    <subcellularLocation>
        <location evidence="1">Cell inner membrane</location>
        <topology evidence="1">Single-pass membrane protein</topology>
    </subcellularLocation>
    <subcellularLocation>
        <location evidence="15">Cell membrane</location>
        <topology evidence="15">Single-pass membrane protein</topology>
    </subcellularLocation>
</comment>
<name>A0A1H0GL59_9HYPH</name>
<keyword evidence="5 15" id="KW-0138">CF(0)</keyword>
<dbReference type="GO" id="GO:0046961">
    <property type="term" value="F:proton-transporting ATPase activity, rotational mechanism"/>
    <property type="evidence" value="ECO:0007669"/>
    <property type="project" value="TreeGrafter"/>
</dbReference>
<feature type="transmembrane region" description="Helical" evidence="15">
    <location>
        <begin position="6"/>
        <end position="25"/>
    </location>
</feature>
<evidence type="ECO:0000256" key="4">
    <source>
        <dbReference type="ARBA" id="ARBA00022475"/>
    </source>
</evidence>
<keyword evidence="19" id="KW-1185">Reference proteome</keyword>
<gene>
    <name evidence="15" type="primary">atpF</name>
    <name evidence="18" type="ORF">SAMN05192530_103181</name>
</gene>
<keyword evidence="7 15" id="KW-0375">Hydrogen ion transport</keyword>
<evidence type="ECO:0000256" key="2">
    <source>
        <dbReference type="ARBA" id="ARBA00005513"/>
    </source>
</evidence>
<organism evidence="18 19">
    <name type="scientific">Aureimonas jatrophae</name>
    <dbReference type="NCBI Taxonomy" id="1166073"/>
    <lineage>
        <taxon>Bacteria</taxon>
        <taxon>Pseudomonadati</taxon>
        <taxon>Pseudomonadota</taxon>
        <taxon>Alphaproteobacteria</taxon>
        <taxon>Hyphomicrobiales</taxon>
        <taxon>Aurantimonadaceae</taxon>
        <taxon>Aureimonas</taxon>
    </lineage>
</organism>
<evidence type="ECO:0000256" key="10">
    <source>
        <dbReference type="ARBA" id="ARBA00023136"/>
    </source>
</evidence>
<protein>
    <recommendedName>
        <fullName evidence="15">ATP synthase subunit b</fullName>
    </recommendedName>
    <alternativeName>
        <fullName evidence="15">ATP synthase F(0) sector subunit b</fullName>
    </alternativeName>
    <alternativeName>
        <fullName evidence="15">ATPase subunit I</fullName>
    </alternativeName>
    <alternativeName>
        <fullName evidence="15">F-type ATPase subunit b</fullName>
        <shortName evidence="15">F-ATPase subunit b</shortName>
    </alternativeName>
</protein>
<accession>A0A1H0GL59</accession>
<keyword evidence="17" id="KW-0175">Coiled coil</keyword>
<keyword evidence="10 15" id="KW-0472">Membrane</keyword>
<dbReference type="Pfam" id="PF00430">
    <property type="entry name" value="ATP-synt_B"/>
    <property type="match status" value="1"/>
</dbReference>
<comment type="similarity">
    <text evidence="2 15 16">Belongs to the ATPase B chain family.</text>
</comment>
<dbReference type="InterPro" id="IPR050059">
    <property type="entry name" value="ATP_synthase_B_chain"/>
</dbReference>
<dbReference type="InterPro" id="IPR002146">
    <property type="entry name" value="ATP_synth_b/b'su_bac/chlpt"/>
</dbReference>
<keyword evidence="4 15" id="KW-1003">Cell membrane</keyword>
<sequence>MAFDNSFWALIGLILFFVLVAYLKAPSKLTQTLDRRAQRIRNELAEAQALKEESKRQLAEYQRRRREAETEARDIVAAAQREAAALVDEARQKSEDYVARRTQIAEQKIAQAEADAIAEVRSTAVDIAVNAATRIIAERNVGGDTRLLDQSIEDVRRRLN</sequence>